<dbReference type="EC" id="2.7.7.48" evidence="1"/>
<keyword evidence="3" id="KW-0808">Transferase</keyword>
<evidence type="ECO:0000256" key="6">
    <source>
        <dbReference type="ARBA" id="ARBA00022953"/>
    </source>
</evidence>
<gene>
    <name evidence="11" type="ORF">H1BulkLitter5680_000001</name>
</gene>
<dbReference type="Pfam" id="PF03431">
    <property type="entry name" value="RNA_replicase_B"/>
    <property type="match status" value="1"/>
</dbReference>
<evidence type="ECO:0000313" key="11">
    <source>
        <dbReference type="EMBL" id="QDH90764.1"/>
    </source>
</evidence>
<evidence type="ECO:0000256" key="1">
    <source>
        <dbReference type="ARBA" id="ARBA00012494"/>
    </source>
</evidence>
<comment type="cofactor">
    <cofactor evidence="9">
        <name>Mg(2+)</name>
        <dbReference type="ChEBI" id="CHEBI:18420"/>
    </cofactor>
    <text evidence="9">Binds 2 Mg(2+) per subunit.</text>
</comment>
<protein>
    <recommendedName>
        <fullName evidence="1">RNA-directed RNA polymerase</fullName>
        <ecNumber evidence="1">2.7.7.48</ecNumber>
    </recommendedName>
    <alternativeName>
        <fullName evidence="7">RNA replicase beta chain</fullName>
    </alternativeName>
</protein>
<evidence type="ECO:0000259" key="10">
    <source>
        <dbReference type="PROSITE" id="PS50522"/>
    </source>
</evidence>
<keyword evidence="4" id="KW-0548">Nucleotidyltransferase</keyword>
<keyword evidence="2 11" id="KW-0696">RNA-directed RNA polymerase</keyword>
<dbReference type="SUPFAM" id="SSF56672">
    <property type="entry name" value="DNA/RNA polymerases"/>
    <property type="match status" value="1"/>
</dbReference>
<dbReference type="GO" id="GO:0000166">
    <property type="term" value="F:nucleotide binding"/>
    <property type="evidence" value="ECO:0007669"/>
    <property type="project" value="UniProtKB-KW"/>
</dbReference>
<organism evidence="11">
    <name type="scientific">Leviviridae sp</name>
    <dbReference type="NCBI Taxonomy" id="2027243"/>
    <lineage>
        <taxon>Viruses</taxon>
        <taxon>Riboviria</taxon>
        <taxon>Orthornavirae</taxon>
        <taxon>Lenarviricota</taxon>
        <taxon>Leviviricetes</taxon>
        <taxon>Norzivirales</taxon>
        <taxon>Fiersviridae</taxon>
    </lineage>
</organism>
<evidence type="ECO:0000256" key="9">
    <source>
        <dbReference type="PIRSR" id="PIRSR605093-1"/>
    </source>
</evidence>
<feature type="binding site" evidence="9">
    <location>
        <position position="443"/>
    </location>
    <ligand>
        <name>Mg(2+)</name>
        <dbReference type="ChEBI" id="CHEBI:18420"/>
        <label>2</label>
    </ligand>
</feature>
<feature type="domain" description="RdRp catalytic" evidence="10">
    <location>
        <begin position="330"/>
        <end position="474"/>
    </location>
</feature>
<evidence type="ECO:0000256" key="3">
    <source>
        <dbReference type="ARBA" id="ARBA00022679"/>
    </source>
</evidence>
<feature type="binding site" evidence="9">
    <location>
        <position position="345"/>
    </location>
    <ligand>
        <name>Mg(2+)</name>
        <dbReference type="ChEBI" id="CHEBI:18420"/>
        <label>2</label>
    </ligand>
</feature>
<proteinExistence type="predicted"/>
<evidence type="ECO:0000256" key="5">
    <source>
        <dbReference type="ARBA" id="ARBA00022741"/>
    </source>
</evidence>
<keyword evidence="6" id="KW-0693">Viral RNA replication</keyword>
<dbReference type="InterPro" id="IPR043502">
    <property type="entry name" value="DNA/RNA_pol_sf"/>
</dbReference>
<dbReference type="GO" id="GO:0046872">
    <property type="term" value="F:metal ion binding"/>
    <property type="evidence" value="ECO:0007669"/>
    <property type="project" value="UniProtKB-KW"/>
</dbReference>
<name>A0A514DAX4_9VIRU</name>
<sequence>MRLLLHEGDEGAHATEYAPWLWKVNPYMKEATLKSLMLLIQRVLDDLGARCGTSTTLDYKTIQRRFEYEGLSFLAITLPNFCKDFQKSLDQGFVSHDLFSGFSRQGSLPRFLGGFFDQIFDRSTGRLINSPDIDAIYAIRQISLLCSKILVPCSDERVEAAIQGYIDCEQSVKLTDASLKGEDLARFTRLGHLLFRDLFTAVDSDIYYSRIIPRHGPGTTQDKTLGNKKYRWRTWTDRLEHLFPAREHLFSRVGLSFEGPPVGWLEPGAEPPVRVITVPKTLKTPRIIAVEPVHMQYMQQAIMLDFVKRIEEDYLSSSFIRFLDQEPNQRLAWRGSLVGDLATLDLSEASDRVSNQLVRALFSRFPHIAEAVDATRTRKADVPGHGVIRLAKFASMGSALCFPVESMVFMTVIFCGIEKQLNRQLTRKDLKDFMGSVRTYGDDIIVPVGFVRSVVDALSDFGLKVNVGKSYWTGKFRESCGKDFYEGFDVSVVKVRRELPTRREQSDELVSAVSLRNQLFEFGFWSAVEFMDELIGKLIPFPFVHPNSPALGRFQAGHHHDVQRWDPRLQRPLVMAAVVDAPLPHDELDGVDALAKVLRQAELQDFLKGASETVKSLFEITTVTDHLRRAGRPRIVRTKTRWVSPL</sequence>
<evidence type="ECO:0000256" key="2">
    <source>
        <dbReference type="ARBA" id="ARBA00022484"/>
    </source>
</evidence>
<dbReference type="GO" id="GO:0003968">
    <property type="term" value="F:RNA-directed RNA polymerase activity"/>
    <property type="evidence" value="ECO:0007669"/>
    <property type="project" value="UniProtKB-KW"/>
</dbReference>
<dbReference type="InterPro" id="IPR007096">
    <property type="entry name" value="RNA-dir_Rpol_cat_phage"/>
</dbReference>
<evidence type="ECO:0000256" key="7">
    <source>
        <dbReference type="ARBA" id="ARBA00030248"/>
    </source>
</evidence>
<keyword evidence="9" id="KW-0460">Magnesium</keyword>
<keyword evidence="9" id="KW-0479">Metal-binding</keyword>
<dbReference type="InterPro" id="IPR005093">
    <property type="entry name" value="RNArep_beta"/>
</dbReference>
<accession>A0A514DAX4</accession>
<evidence type="ECO:0000256" key="8">
    <source>
        <dbReference type="ARBA" id="ARBA00048744"/>
    </source>
</evidence>
<dbReference type="EMBL" id="MN035771">
    <property type="protein sequence ID" value="QDH90764.1"/>
    <property type="molecule type" value="Genomic_RNA"/>
</dbReference>
<evidence type="ECO:0000256" key="4">
    <source>
        <dbReference type="ARBA" id="ARBA00022695"/>
    </source>
</evidence>
<comment type="catalytic activity">
    <reaction evidence="8">
        <text>RNA(n) + a ribonucleoside 5'-triphosphate = RNA(n+1) + diphosphate</text>
        <dbReference type="Rhea" id="RHEA:21248"/>
        <dbReference type="Rhea" id="RHEA-COMP:14527"/>
        <dbReference type="Rhea" id="RHEA-COMP:17342"/>
        <dbReference type="ChEBI" id="CHEBI:33019"/>
        <dbReference type="ChEBI" id="CHEBI:61557"/>
        <dbReference type="ChEBI" id="CHEBI:140395"/>
        <dbReference type="EC" id="2.7.7.48"/>
    </reaction>
</comment>
<feature type="binding site" evidence="9">
    <location>
        <position position="442"/>
    </location>
    <ligand>
        <name>Mg(2+)</name>
        <dbReference type="ChEBI" id="CHEBI:18420"/>
        <label>2</label>
    </ligand>
</feature>
<dbReference type="PROSITE" id="PS50522">
    <property type="entry name" value="RDRP_PHAGE"/>
    <property type="match status" value="1"/>
</dbReference>
<reference evidence="11" key="1">
    <citation type="submission" date="2019-05" db="EMBL/GenBank/DDBJ databases">
        <title>Metatranscriptomic reconstruction reveals RNA viruses with the potential to shape carbon cycling in soil.</title>
        <authorList>
            <person name="Starr E.P."/>
            <person name="Nuccio E."/>
            <person name="Pett-Ridge J."/>
            <person name="Banfield J.F."/>
            <person name="Firestone M.K."/>
        </authorList>
    </citation>
    <scope>NUCLEOTIDE SEQUENCE</scope>
    <source>
        <strain evidence="11">H1_Bulk_Litter_5_scaffold_680</strain>
    </source>
</reference>
<dbReference type="GO" id="GO:0039694">
    <property type="term" value="P:viral RNA genome replication"/>
    <property type="evidence" value="ECO:0007669"/>
    <property type="project" value="InterPro"/>
</dbReference>
<keyword evidence="5" id="KW-0547">Nucleotide-binding</keyword>